<dbReference type="InterPro" id="IPR036890">
    <property type="entry name" value="HATPase_C_sf"/>
</dbReference>
<evidence type="ECO:0000256" key="2">
    <source>
        <dbReference type="ARBA" id="ARBA00004370"/>
    </source>
</evidence>
<dbReference type="PANTHER" id="PTHR43047:SF72">
    <property type="entry name" value="OSMOSENSING HISTIDINE PROTEIN KINASE SLN1"/>
    <property type="match status" value="1"/>
</dbReference>
<dbReference type="PANTHER" id="PTHR43047">
    <property type="entry name" value="TWO-COMPONENT HISTIDINE PROTEIN KINASE"/>
    <property type="match status" value="1"/>
</dbReference>
<dbReference type="InterPro" id="IPR058544">
    <property type="entry name" value="ETR1_N"/>
</dbReference>
<feature type="domain" description="PAC" evidence="18">
    <location>
        <begin position="368"/>
        <end position="422"/>
    </location>
</feature>
<evidence type="ECO:0000259" key="17">
    <source>
        <dbReference type="PROSITE" id="PS50112"/>
    </source>
</evidence>
<keyword evidence="14" id="KW-0812">Transmembrane</keyword>
<dbReference type="InterPro" id="IPR035965">
    <property type="entry name" value="PAS-like_dom_sf"/>
</dbReference>
<dbReference type="FunFam" id="3.30.565.10:FF:000010">
    <property type="entry name" value="Sensor histidine kinase RcsC"/>
    <property type="match status" value="1"/>
</dbReference>
<feature type="coiled-coil region" evidence="13">
    <location>
        <begin position="135"/>
        <end position="169"/>
    </location>
</feature>
<evidence type="ECO:0000256" key="5">
    <source>
        <dbReference type="ARBA" id="ARBA00022679"/>
    </source>
</evidence>
<evidence type="ECO:0000256" key="6">
    <source>
        <dbReference type="ARBA" id="ARBA00022741"/>
    </source>
</evidence>
<evidence type="ECO:0000259" key="15">
    <source>
        <dbReference type="PROSITE" id="PS50109"/>
    </source>
</evidence>
<dbReference type="Pfam" id="PF13426">
    <property type="entry name" value="PAS_9"/>
    <property type="match status" value="1"/>
</dbReference>
<dbReference type="SUPFAM" id="SSF47384">
    <property type="entry name" value="Homodimeric domain of signal transducing histidine kinase"/>
    <property type="match status" value="1"/>
</dbReference>
<dbReference type="CDD" id="cd00130">
    <property type="entry name" value="PAS"/>
    <property type="match status" value="2"/>
</dbReference>
<dbReference type="InterPro" id="IPR000700">
    <property type="entry name" value="PAS-assoc_C"/>
</dbReference>
<dbReference type="InterPro" id="IPR001789">
    <property type="entry name" value="Sig_transdc_resp-reg_receiver"/>
</dbReference>
<keyword evidence="7 19" id="KW-0418">Kinase</keyword>
<evidence type="ECO:0000256" key="3">
    <source>
        <dbReference type="ARBA" id="ARBA00012438"/>
    </source>
</evidence>
<keyword evidence="4 12" id="KW-0597">Phosphoprotein</keyword>
<dbReference type="CDD" id="cd16922">
    <property type="entry name" value="HATPase_EvgS-ArcB-TorS-like"/>
    <property type="match status" value="1"/>
</dbReference>
<evidence type="ECO:0000259" key="16">
    <source>
        <dbReference type="PROSITE" id="PS50110"/>
    </source>
</evidence>
<dbReference type="Gene3D" id="3.30.450.20">
    <property type="entry name" value="PAS domain"/>
    <property type="match status" value="3"/>
</dbReference>
<protein>
    <recommendedName>
        <fullName evidence="3">histidine kinase</fullName>
        <ecNumber evidence="3">2.7.13.3</ecNumber>
    </recommendedName>
</protein>
<dbReference type="InterPro" id="IPR011006">
    <property type="entry name" value="CheY-like_superfamily"/>
</dbReference>
<evidence type="ECO:0000256" key="8">
    <source>
        <dbReference type="ARBA" id="ARBA00022840"/>
    </source>
</evidence>
<feature type="domain" description="Response regulatory" evidence="16">
    <location>
        <begin position="817"/>
        <end position="936"/>
    </location>
</feature>
<dbReference type="Gene3D" id="1.10.287.130">
    <property type="match status" value="1"/>
</dbReference>
<dbReference type="CDD" id="cd17546">
    <property type="entry name" value="REC_hyHK_CKI1_RcsC-like"/>
    <property type="match status" value="1"/>
</dbReference>
<dbReference type="InterPro" id="IPR036097">
    <property type="entry name" value="HisK_dim/P_sf"/>
</dbReference>
<dbReference type="PROSITE" id="PS50112">
    <property type="entry name" value="PAS"/>
    <property type="match status" value="3"/>
</dbReference>
<accession>A0A5C5X9J8</accession>
<keyword evidence="14" id="KW-1133">Transmembrane helix</keyword>
<name>A0A5C5X9J8_9PLAN</name>
<dbReference type="Pfam" id="PF00072">
    <property type="entry name" value="Response_reg"/>
    <property type="match status" value="1"/>
</dbReference>
<keyword evidence="8" id="KW-0067">ATP-binding</keyword>
<dbReference type="CDD" id="cd00082">
    <property type="entry name" value="HisKA"/>
    <property type="match status" value="1"/>
</dbReference>
<evidence type="ECO:0000313" key="19">
    <source>
        <dbReference type="EMBL" id="TWT59514.1"/>
    </source>
</evidence>
<feature type="domain" description="Histidine kinase" evidence="15">
    <location>
        <begin position="565"/>
        <end position="785"/>
    </location>
</feature>
<feature type="transmembrane region" description="Helical" evidence="14">
    <location>
        <begin position="67"/>
        <end position="89"/>
    </location>
</feature>
<dbReference type="PROSITE" id="PS50113">
    <property type="entry name" value="PAC"/>
    <property type="match status" value="3"/>
</dbReference>
<evidence type="ECO:0000256" key="11">
    <source>
        <dbReference type="ARBA" id="ARBA00023306"/>
    </source>
</evidence>
<feature type="domain" description="PAS" evidence="17">
    <location>
        <begin position="419"/>
        <end position="492"/>
    </location>
</feature>
<dbReference type="Gene3D" id="3.30.565.10">
    <property type="entry name" value="Histidine kinase-like ATPase, C-terminal domain"/>
    <property type="match status" value="1"/>
</dbReference>
<dbReference type="SUPFAM" id="SSF52172">
    <property type="entry name" value="CheY-like"/>
    <property type="match status" value="1"/>
</dbReference>
<evidence type="ECO:0000256" key="7">
    <source>
        <dbReference type="ARBA" id="ARBA00022777"/>
    </source>
</evidence>
<feature type="domain" description="PAS" evidence="17">
    <location>
        <begin position="166"/>
        <end position="238"/>
    </location>
</feature>
<dbReference type="GO" id="GO:0009927">
    <property type="term" value="F:histidine phosphotransfer kinase activity"/>
    <property type="evidence" value="ECO:0007669"/>
    <property type="project" value="TreeGrafter"/>
</dbReference>
<feature type="transmembrane region" description="Helical" evidence="14">
    <location>
        <begin position="32"/>
        <end position="55"/>
    </location>
</feature>
<comment type="caution">
    <text evidence="19">The sequence shown here is derived from an EMBL/GenBank/DDBJ whole genome shotgun (WGS) entry which is preliminary data.</text>
</comment>
<dbReference type="EMBL" id="SJPG01000001">
    <property type="protein sequence ID" value="TWT59514.1"/>
    <property type="molecule type" value="Genomic_DNA"/>
</dbReference>
<keyword evidence="6" id="KW-0547">Nucleotide-binding</keyword>
<keyword evidence="20" id="KW-1185">Reference proteome</keyword>
<dbReference type="SUPFAM" id="SSF55874">
    <property type="entry name" value="ATPase domain of HSP90 chaperone/DNA topoisomerase II/histidine kinase"/>
    <property type="match status" value="1"/>
</dbReference>
<dbReference type="SMART" id="SM00387">
    <property type="entry name" value="HATPase_c"/>
    <property type="match status" value="1"/>
</dbReference>
<dbReference type="InterPro" id="IPR003661">
    <property type="entry name" value="HisK_dim/P_dom"/>
</dbReference>
<feature type="domain" description="PAC" evidence="18">
    <location>
        <begin position="241"/>
        <end position="293"/>
    </location>
</feature>
<reference evidence="19 20" key="1">
    <citation type="submission" date="2019-02" db="EMBL/GenBank/DDBJ databases">
        <title>Deep-cultivation of Planctomycetes and their phenomic and genomic characterization uncovers novel biology.</title>
        <authorList>
            <person name="Wiegand S."/>
            <person name="Jogler M."/>
            <person name="Boedeker C."/>
            <person name="Pinto D."/>
            <person name="Vollmers J."/>
            <person name="Rivas-Marin E."/>
            <person name="Kohn T."/>
            <person name="Peeters S.H."/>
            <person name="Heuer A."/>
            <person name="Rast P."/>
            <person name="Oberbeckmann S."/>
            <person name="Bunk B."/>
            <person name="Jeske O."/>
            <person name="Meyerdierks A."/>
            <person name="Storesund J.E."/>
            <person name="Kallscheuer N."/>
            <person name="Luecker S."/>
            <person name="Lage O.M."/>
            <person name="Pohl T."/>
            <person name="Merkel B.J."/>
            <person name="Hornburger P."/>
            <person name="Mueller R.-W."/>
            <person name="Bruemmer F."/>
            <person name="Labrenz M."/>
            <person name="Spormann A.M."/>
            <person name="Op Den Camp H."/>
            <person name="Overmann J."/>
            <person name="Amann R."/>
            <person name="Jetten M.S.M."/>
            <person name="Mascher T."/>
            <person name="Medema M.H."/>
            <person name="Devos D.P."/>
            <person name="Kaster A.-K."/>
            <person name="Ovreas L."/>
            <person name="Rohde M."/>
            <person name="Galperin M.Y."/>
            <person name="Jogler C."/>
        </authorList>
    </citation>
    <scope>NUCLEOTIDE SEQUENCE [LARGE SCALE GENOMIC DNA]</scope>
    <source>
        <strain evidence="19 20">Pan54</strain>
    </source>
</reference>
<dbReference type="OrthoDB" id="9815750at2"/>
<dbReference type="AlphaFoldDB" id="A0A5C5X9J8"/>
<dbReference type="Proteomes" id="UP000316095">
    <property type="component" value="Unassembled WGS sequence"/>
</dbReference>
<dbReference type="SMART" id="SM00388">
    <property type="entry name" value="HisKA"/>
    <property type="match status" value="1"/>
</dbReference>
<dbReference type="InterPro" id="IPR000014">
    <property type="entry name" value="PAS"/>
</dbReference>
<evidence type="ECO:0000256" key="12">
    <source>
        <dbReference type="PROSITE-ProRule" id="PRU00169"/>
    </source>
</evidence>
<dbReference type="GO" id="GO:0000155">
    <property type="term" value="F:phosphorelay sensor kinase activity"/>
    <property type="evidence" value="ECO:0007669"/>
    <property type="project" value="InterPro"/>
</dbReference>
<dbReference type="InterPro" id="IPR013656">
    <property type="entry name" value="PAS_4"/>
</dbReference>
<proteinExistence type="predicted"/>
<evidence type="ECO:0000256" key="13">
    <source>
        <dbReference type="SAM" id="Coils"/>
    </source>
</evidence>
<dbReference type="Pfam" id="PF00512">
    <property type="entry name" value="HisKA"/>
    <property type="match status" value="1"/>
</dbReference>
<feature type="domain" description="PAC" evidence="18">
    <location>
        <begin position="493"/>
        <end position="547"/>
    </location>
</feature>
<sequence>MLQGLLKLFDTTGFPPRWYCGPMWVQEPIWGWMHIISDAAIWGAYMAIPLVLFYFLRRRKDLPQPRIIVLFGAFILCCGFTHLIDALIFEWPIYRLAGLMKLITAVVSWLTVFALIPIIPPILAFRSPTQLENIISERTQELQKLTQELQRQVETHNQISLELEKEKEKLQLVLEAGGMGTWNWDLKSGYINLDDFEQGLLGLGKENGIIRIEEFMEYVHPNDVHELNNALQVTSEEGKEYNHEFRFKNSESDYRWLAGRGGIVHAESGEVTHMYGVNFDITARKNAENQIAKNEQKLQRILGSLTSFVGVLDIEGHLTNINRFATEHMQVQDDDVLGQFLWDCPWWSQDQEARKQLKQAVKDVGKDKKIRFDIEARISDEETISLDFSLVPVYDIQGNVKSLVASGIDITSRKQVEETLRLHTRAIEFAKNGILITDAQHEDDPIIYCNAAFEALTGYPIEEALGKNCRFLQGPETDPAKVQELRQAIENRVECQVTMLNYRKDGTPFWNDLQISPVVDTSGNTTHYIGVQADASERMRYEQSLIQARQAADQANQAKSNFLANMSHEIRTPMTSILGCADLLFQQIDEHSSKEVVRVIREQGQMLLGILNDILDLSKIEAGKLELQKSPSQISRIIDSVISLMQPIAIEKQLEMSVHYLTKIPNFALIDPLRVRQILMNLVNNAIKFTDQGTVRLEVVCEEKGNFLELCIHVVDTGVGIEQENLNQIFEAFTQNYRTLNKSRSGTGLGLTICQHLSKMMGGEILAESQIDSGSRFTLKLPLEKTPEMTQVDPDSLDRELNPHDLHQISDAKIPARVLIAEDSRGIQFLLTRLLEKKVKYVEVVENGQLAIEAVERAQAEENPFDMILMDMQMPVMNGHDATRKLRSLDFQKPIIALTAEAMAGDRESCLRAGCSDYLSKPISIESLIEILNRYLIPQS</sequence>
<keyword evidence="13" id="KW-0175">Coiled coil</keyword>
<dbReference type="PRINTS" id="PR00344">
    <property type="entry name" value="BCTRLSENSOR"/>
</dbReference>
<dbReference type="Pfam" id="PF02518">
    <property type="entry name" value="HATPase_c"/>
    <property type="match status" value="1"/>
</dbReference>
<dbReference type="InterPro" id="IPR004358">
    <property type="entry name" value="Sig_transdc_His_kin-like_C"/>
</dbReference>
<keyword evidence="5 19" id="KW-0808">Transferase</keyword>
<dbReference type="Pfam" id="PF25487">
    <property type="entry name" value="ETR1_N"/>
    <property type="match status" value="1"/>
</dbReference>
<dbReference type="SUPFAM" id="SSF55785">
    <property type="entry name" value="PYP-like sensor domain (PAS domain)"/>
    <property type="match status" value="3"/>
</dbReference>
<evidence type="ECO:0000256" key="14">
    <source>
        <dbReference type="SAM" id="Phobius"/>
    </source>
</evidence>
<dbReference type="Pfam" id="PF08447">
    <property type="entry name" value="PAS_3"/>
    <property type="match status" value="1"/>
</dbReference>
<dbReference type="InterPro" id="IPR001610">
    <property type="entry name" value="PAC"/>
</dbReference>
<dbReference type="EC" id="2.7.13.3" evidence="3"/>
<gene>
    <name evidence="19" type="primary">luxQ_1</name>
    <name evidence="19" type="ORF">Pan54_02210</name>
</gene>
<keyword evidence="11" id="KW-0131">Cell cycle</keyword>
<evidence type="ECO:0000256" key="1">
    <source>
        <dbReference type="ARBA" id="ARBA00000085"/>
    </source>
</evidence>
<dbReference type="Pfam" id="PF08448">
    <property type="entry name" value="PAS_4"/>
    <property type="match status" value="1"/>
</dbReference>
<dbReference type="SMART" id="SM00091">
    <property type="entry name" value="PAS"/>
    <property type="match status" value="3"/>
</dbReference>
<evidence type="ECO:0000256" key="4">
    <source>
        <dbReference type="ARBA" id="ARBA00022553"/>
    </source>
</evidence>
<feature type="modified residue" description="4-aspartylphosphate" evidence="12">
    <location>
        <position position="871"/>
    </location>
</feature>
<dbReference type="GO" id="GO:0005524">
    <property type="term" value="F:ATP binding"/>
    <property type="evidence" value="ECO:0007669"/>
    <property type="project" value="UniProtKB-KW"/>
</dbReference>
<dbReference type="InterPro" id="IPR013655">
    <property type="entry name" value="PAS_fold_3"/>
</dbReference>
<evidence type="ECO:0000259" key="18">
    <source>
        <dbReference type="PROSITE" id="PS50113"/>
    </source>
</evidence>
<comment type="subcellular location">
    <subcellularLocation>
        <location evidence="2">Membrane</location>
    </subcellularLocation>
</comment>
<comment type="catalytic activity">
    <reaction evidence="1">
        <text>ATP + protein L-histidine = ADP + protein N-phospho-L-histidine.</text>
        <dbReference type="EC" id="2.7.13.3"/>
    </reaction>
</comment>
<dbReference type="RefSeq" id="WP_146501648.1">
    <property type="nucleotide sequence ID" value="NZ_SJPG01000001.1"/>
</dbReference>
<dbReference type="SMART" id="SM00086">
    <property type="entry name" value="PAC"/>
    <property type="match status" value="3"/>
</dbReference>
<evidence type="ECO:0000313" key="20">
    <source>
        <dbReference type="Proteomes" id="UP000316095"/>
    </source>
</evidence>
<evidence type="ECO:0000256" key="9">
    <source>
        <dbReference type="ARBA" id="ARBA00023012"/>
    </source>
</evidence>
<keyword evidence="10 14" id="KW-0472">Membrane</keyword>
<dbReference type="InterPro" id="IPR005467">
    <property type="entry name" value="His_kinase_dom"/>
</dbReference>
<evidence type="ECO:0000256" key="10">
    <source>
        <dbReference type="ARBA" id="ARBA00023136"/>
    </source>
</evidence>
<dbReference type="PROSITE" id="PS50110">
    <property type="entry name" value="RESPONSE_REGULATORY"/>
    <property type="match status" value="1"/>
</dbReference>
<dbReference type="PROSITE" id="PS50109">
    <property type="entry name" value="HIS_KIN"/>
    <property type="match status" value="1"/>
</dbReference>
<keyword evidence="9" id="KW-0902">Two-component regulatory system</keyword>
<dbReference type="FunFam" id="1.10.287.130:FF:000038">
    <property type="entry name" value="Sensory transduction histidine kinase"/>
    <property type="match status" value="1"/>
</dbReference>
<dbReference type="SMART" id="SM00448">
    <property type="entry name" value="REC"/>
    <property type="match status" value="1"/>
</dbReference>
<organism evidence="19 20">
    <name type="scientific">Rubinisphaera italica</name>
    <dbReference type="NCBI Taxonomy" id="2527969"/>
    <lineage>
        <taxon>Bacteria</taxon>
        <taxon>Pseudomonadati</taxon>
        <taxon>Planctomycetota</taxon>
        <taxon>Planctomycetia</taxon>
        <taxon>Planctomycetales</taxon>
        <taxon>Planctomycetaceae</taxon>
        <taxon>Rubinisphaera</taxon>
    </lineage>
</organism>
<feature type="domain" description="PAS" evidence="17">
    <location>
        <begin position="294"/>
        <end position="339"/>
    </location>
</feature>
<dbReference type="Gene3D" id="3.40.50.2300">
    <property type="match status" value="1"/>
</dbReference>
<dbReference type="NCBIfam" id="TIGR00229">
    <property type="entry name" value="sensory_box"/>
    <property type="match status" value="2"/>
</dbReference>
<dbReference type="InterPro" id="IPR003594">
    <property type="entry name" value="HATPase_dom"/>
</dbReference>
<dbReference type="GO" id="GO:0005886">
    <property type="term" value="C:plasma membrane"/>
    <property type="evidence" value="ECO:0007669"/>
    <property type="project" value="TreeGrafter"/>
</dbReference>